<dbReference type="InterPro" id="IPR002347">
    <property type="entry name" value="SDR_fam"/>
</dbReference>
<dbReference type="Pfam" id="PF00106">
    <property type="entry name" value="adh_short"/>
    <property type="match status" value="1"/>
</dbReference>
<evidence type="ECO:0000256" key="9">
    <source>
        <dbReference type="HAMAP-Rule" id="MF_03115"/>
    </source>
</evidence>
<evidence type="ECO:0000256" key="6">
    <source>
        <dbReference type="ARBA" id="ARBA00023004"/>
    </source>
</evidence>
<feature type="compositionally biased region" description="Polar residues" evidence="10">
    <location>
        <begin position="159"/>
        <end position="177"/>
    </location>
</feature>
<feature type="domain" description="Fe-S cluster assembly protein Dre2 N-terminal" evidence="12">
    <location>
        <begin position="24"/>
        <end position="148"/>
    </location>
</feature>
<dbReference type="EMBL" id="NEXV01000711">
    <property type="protein sequence ID" value="PIG79066.1"/>
    <property type="molecule type" value="Genomic_DNA"/>
</dbReference>
<evidence type="ECO:0000256" key="1">
    <source>
        <dbReference type="ARBA" id="ARBA00001966"/>
    </source>
</evidence>
<comment type="caution">
    <text evidence="13">The sequence shown here is derived from an EMBL/GenBank/DDBJ whole genome shotgun (WGS) entry which is preliminary data.</text>
</comment>
<dbReference type="Proteomes" id="UP000231358">
    <property type="component" value="Unassembled WGS sequence"/>
</dbReference>
<keyword evidence="5 9" id="KW-0479">Metal-binding</keyword>
<evidence type="ECO:0000256" key="10">
    <source>
        <dbReference type="SAM" id="MobiDB-lite"/>
    </source>
</evidence>
<dbReference type="STRING" id="656916.A0A2G7FEL1"/>
<dbReference type="InterPro" id="IPR046408">
    <property type="entry name" value="CIAPIN1"/>
</dbReference>
<comment type="similarity">
    <text evidence="9">Belongs to the anamorsin family.</text>
</comment>
<keyword evidence="6 9" id="KW-0408">Iron</keyword>
<dbReference type="AlphaFoldDB" id="A0A2G7FEL1"/>
<comment type="cofactor">
    <cofactor evidence="9">
        <name>[2Fe-2S] cluster</name>
        <dbReference type="ChEBI" id="CHEBI:190135"/>
    </cofactor>
</comment>
<dbReference type="GO" id="GO:0005758">
    <property type="term" value="C:mitochondrial intermembrane space"/>
    <property type="evidence" value="ECO:0007669"/>
    <property type="project" value="UniProtKB-SubCell"/>
</dbReference>
<organism evidence="13 14">
    <name type="scientific">Aspergillus arachidicola</name>
    <dbReference type="NCBI Taxonomy" id="656916"/>
    <lineage>
        <taxon>Eukaryota</taxon>
        <taxon>Fungi</taxon>
        <taxon>Dikarya</taxon>
        <taxon>Ascomycota</taxon>
        <taxon>Pezizomycotina</taxon>
        <taxon>Eurotiomycetes</taxon>
        <taxon>Eurotiomycetidae</taxon>
        <taxon>Eurotiales</taxon>
        <taxon>Aspergillaceae</taxon>
        <taxon>Aspergillus</taxon>
        <taxon>Aspergillus subgen. Circumdati</taxon>
    </lineage>
</organism>
<dbReference type="Pfam" id="PF05093">
    <property type="entry name" value="CIAPIN1"/>
    <property type="match status" value="1"/>
</dbReference>
<proteinExistence type="inferred from homology"/>
<dbReference type="HAMAP" id="MF_03115">
    <property type="entry name" value="Anamorsin"/>
    <property type="match status" value="1"/>
</dbReference>
<comment type="cofactor">
    <cofactor evidence="1 9">
        <name>[4Fe-4S] cluster</name>
        <dbReference type="ChEBI" id="CHEBI:49883"/>
    </cofactor>
</comment>
<feature type="binding site" evidence="9">
    <location>
        <position position="290"/>
    </location>
    <ligand>
        <name>[4Fe-4S] cluster</name>
        <dbReference type="ChEBI" id="CHEBI:49883"/>
    </ligand>
</feature>
<evidence type="ECO:0000313" key="14">
    <source>
        <dbReference type="Proteomes" id="UP000231358"/>
    </source>
</evidence>
<dbReference type="InterPro" id="IPR031838">
    <property type="entry name" value="Dre2_N"/>
</dbReference>
<name>A0A2G7FEL1_9EURO</name>
<comment type="caution">
    <text evidence="9">Lacks conserved residue(s) required for the propagation of feature annotation.</text>
</comment>
<feature type="binding site" evidence="9">
    <location>
        <position position="230"/>
    </location>
    <ligand>
        <name>[2Fe-2S] cluster</name>
        <dbReference type="ChEBI" id="CHEBI:190135"/>
    </ligand>
</feature>
<dbReference type="Gene3D" id="3.40.50.11000">
    <property type="entry name" value="Fe-S cluster assembly protein Dre2, N-terminal domain"/>
    <property type="match status" value="1"/>
</dbReference>
<dbReference type="GO" id="GO:0009055">
    <property type="term" value="F:electron transfer activity"/>
    <property type="evidence" value="ECO:0007669"/>
    <property type="project" value="UniProtKB-UniRule"/>
</dbReference>
<dbReference type="InterPro" id="IPR036291">
    <property type="entry name" value="NAD(P)-bd_dom_sf"/>
</dbReference>
<feature type="region of interest" description="Fe-S binding site B" evidence="9">
    <location>
        <begin position="276"/>
        <end position="290"/>
    </location>
</feature>
<feature type="binding site" evidence="9">
    <location>
        <position position="228"/>
    </location>
    <ligand>
        <name>[2Fe-2S] cluster</name>
        <dbReference type="ChEBI" id="CHEBI:190135"/>
    </ligand>
</feature>
<feature type="region of interest" description="Disordered" evidence="10">
    <location>
        <begin position="151"/>
        <end position="187"/>
    </location>
</feature>
<dbReference type="Pfam" id="PF16803">
    <property type="entry name" value="DRE2_N"/>
    <property type="match status" value="1"/>
</dbReference>
<evidence type="ECO:0000256" key="7">
    <source>
        <dbReference type="ARBA" id="ARBA00023014"/>
    </source>
</evidence>
<evidence type="ECO:0000256" key="2">
    <source>
        <dbReference type="ARBA" id="ARBA00022485"/>
    </source>
</evidence>
<dbReference type="PANTHER" id="PTHR43431">
    <property type="entry name" value="OXIDOREDUCTASE, SHORT CHAIN DEHYDROGENASE/REDUCTASE FAMILY (AFU_ORTHOLOGUE AFUA_5G14000)"/>
    <property type="match status" value="1"/>
</dbReference>
<feature type="binding site" evidence="9">
    <location>
        <position position="213"/>
    </location>
    <ligand>
        <name>[2Fe-2S] cluster</name>
        <dbReference type="ChEBI" id="CHEBI:190135"/>
    </ligand>
</feature>
<sequence>MSITIDTSVDIDLPTPPQSNGSQKRNLLLAPPSVAAHEEKLRDVFSTFDRSSTDLQMLDRLSAGFVSLPPNTYDLVLVLTDAQSDEAVRLLTRDVYTALVPAMKAGARLQLQQGSLGASEGLEAILAGLVEKDGGFEKPVQEAAVPLKLGGRKKKDKTNGVNGVQNGVATNGASTNGVGMFDPAQNNDDELIDEDALLSDDDLKRPLPRPQNCVPETAKKRRRPCKDCTCGLASQLEEEDRAREAKAAQDLNILKLNTDDLNDELDFTVQGKTSSCNSCSLGDAFRCSSCPYIGLPPFKPGEEVKIMNDMVQLVKSAFEKINEQYGGSTLAAAVFNSGGGFVRKPFLELTEEEFASGFESQGKGGFNFAQRTLPLLQKATGLQHPPTLIFTGATASLKGSALFSAFASGKFALRALAQSLAREFGPKGVHVSHVIIDGVIDIPRTKAWTFEHEDAKLDPAAIADSYWHLHAQPRTTWGFELDLRPYVEKW</sequence>
<reference evidence="13 14" key="1">
    <citation type="submission" date="2017-05" db="EMBL/GenBank/DDBJ databases">
        <title>Genome sequence for an aflatoxigenic pathogen of Argentinian peanut, Aspergillus arachidicola.</title>
        <authorList>
            <person name="Moore G."/>
            <person name="Beltz S.B."/>
            <person name="Mack B.M."/>
        </authorList>
    </citation>
    <scope>NUCLEOTIDE SEQUENCE [LARGE SCALE GENOMIC DNA]</scope>
    <source>
        <strain evidence="13 14">CBS 117610</strain>
    </source>
</reference>
<feature type="binding site" evidence="9">
    <location>
        <position position="225"/>
    </location>
    <ligand>
        <name>[2Fe-2S] cluster</name>
        <dbReference type="ChEBI" id="CHEBI:190135"/>
    </ligand>
</feature>
<evidence type="ECO:0000256" key="5">
    <source>
        <dbReference type="ARBA" id="ARBA00022723"/>
    </source>
</evidence>
<gene>
    <name evidence="13" type="ORF">AARAC_008072</name>
</gene>
<dbReference type="GO" id="GO:0016226">
    <property type="term" value="P:iron-sulfur cluster assembly"/>
    <property type="evidence" value="ECO:0007669"/>
    <property type="project" value="UniProtKB-UniRule"/>
</dbReference>
<feature type="binding site" evidence="9">
    <location>
        <position position="287"/>
    </location>
    <ligand>
        <name>[4Fe-4S] cluster</name>
        <dbReference type="ChEBI" id="CHEBI:49883"/>
    </ligand>
</feature>
<comment type="domain">
    <text evidence="9">The twin Cx2C motifs are involved in the recognition by the mitochondrial MIA40-ERV1 disulfide relay system. The formation of 2 disulfide bonds in the Cx2C motifs through dithiol/disulfide exchange reactions effectively traps the protein in the mitochondrial intermembrane space.</text>
</comment>
<feature type="binding site" evidence="9">
    <location>
        <position position="279"/>
    </location>
    <ligand>
        <name>[4Fe-4S] cluster</name>
        <dbReference type="ChEBI" id="CHEBI:49883"/>
    </ligand>
</feature>
<dbReference type="GO" id="GO:0046872">
    <property type="term" value="F:metal ion binding"/>
    <property type="evidence" value="ECO:0007669"/>
    <property type="project" value="UniProtKB-KW"/>
</dbReference>
<feature type="region of interest" description="Disordered" evidence="10">
    <location>
        <begin position="1"/>
        <end position="25"/>
    </location>
</feature>
<evidence type="ECO:0000256" key="4">
    <source>
        <dbReference type="ARBA" id="ARBA00022714"/>
    </source>
</evidence>
<dbReference type="InterPro" id="IPR007785">
    <property type="entry name" value="Anamorsin"/>
</dbReference>
<keyword evidence="3 9" id="KW-0963">Cytoplasm</keyword>
<dbReference type="PANTHER" id="PTHR43431:SF7">
    <property type="entry name" value="OXIDOREDUCTASE, SHORT CHAIN DEHYDROGENASE_REDUCTASE FAMILY (AFU_ORTHOLOGUE AFUA_5G14000)"/>
    <property type="match status" value="1"/>
</dbReference>
<feature type="domain" description="Anamorsin C-terminal" evidence="11">
    <location>
        <begin position="210"/>
        <end position="306"/>
    </location>
</feature>
<dbReference type="GO" id="GO:0051539">
    <property type="term" value="F:4 iron, 4 sulfur cluster binding"/>
    <property type="evidence" value="ECO:0007669"/>
    <property type="project" value="UniProtKB-KW"/>
</dbReference>
<evidence type="ECO:0000259" key="11">
    <source>
        <dbReference type="Pfam" id="PF05093"/>
    </source>
</evidence>
<accession>A0A2G7FEL1</accession>
<feature type="short sequence motif" description="Cx2C motif 2" evidence="9">
    <location>
        <begin position="287"/>
        <end position="290"/>
    </location>
</feature>
<keyword evidence="2 9" id="KW-0004">4Fe-4S</keyword>
<dbReference type="SUPFAM" id="SSF51735">
    <property type="entry name" value="NAD(P)-binding Rossmann-fold domains"/>
    <property type="match status" value="1"/>
</dbReference>
<evidence type="ECO:0000256" key="8">
    <source>
        <dbReference type="ARBA" id="ARBA00023128"/>
    </source>
</evidence>
<keyword evidence="14" id="KW-1185">Reference proteome</keyword>
<comment type="subcellular location">
    <subcellularLocation>
        <location evidence="9">Cytoplasm</location>
    </subcellularLocation>
    <subcellularLocation>
        <location evidence="9">Mitochondrion intermembrane space</location>
    </subcellularLocation>
</comment>
<feature type="binding site" evidence="9">
    <location>
        <position position="276"/>
    </location>
    <ligand>
        <name>[4Fe-4S] cluster</name>
        <dbReference type="ChEBI" id="CHEBI:49883"/>
    </ligand>
</feature>
<comment type="domain">
    <text evidence="9">The C-terminal domain binds 2 Fe-S clusters but is otherwise mostly in an intrinsically disordered conformation.</text>
</comment>
<evidence type="ECO:0000259" key="12">
    <source>
        <dbReference type="Pfam" id="PF16803"/>
    </source>
</evidence>
<dbReference type="GO" id="GO:0051537">
    <property type="term" value="F:2 iron, 2 sulfur cluster binding"/>
    <property type="evidence" value="ECO:0007669"/>
    <property type="project" value="UniProtKB-UniRule"/>
</dbReference>
<comment type="domain">
    <text evidence="9">The N-terminal domain has structural similarity with S-adenosyl-L-methionine-dependent methyltransferases, but does not bind S-adenosyl-L-methionine. It is required for correct assembly of the 2 Fe-S clusters.</text>
</comment>
<protein>
    <submittedName>
        <fullName evidence="13">Fe-S cluster assembly protein DRE2</fullName>
    </submittedName>
</protein>
<keyword evidence="4 9" id="KW-0001">2Fe-2S</keyword>
<keyword evidence="8 9" id="KW-0496">Mitochondrion</keyword>
<evidence type="ECO:0000256" key="3">
    <source>
        <dbReference type="ARBA" id="ARBA00022490"/>
    </source>
</evidence>
<evidence type="ECO:0000313" key="13">
    <source>
        <dbReference type="EMBL" id="PIG79066.1"/>
    </source>
</evidence>
<dbReference type="Gene3D" id="3.40.50.720">
    <property type="entry name" value="NAD(P)-binding Rossmann-like Domain"/>
    <property type="match status" value="1"/>
</dbReference>
<keyword evidence="7 9" id="KW-0411">Iron-sulfur</keyword>
<feature type="short sequence motif" description="Cx2C motif 1" evidence="9">
    <location>
        <begin position="276"/>
        <end position="279"/>
    </location>
</feature>